<dbReference type="InterPro" id="IPR022258">
    <property type="entry name" value="Flagellar_operon_YvyF"/>
</dbReference>
<dbReference type="EMBL" id="CP011388">
    <property type="protein sequence ID" value="ANE48863.1"/>
    <property type="molecule type" value="Genomic_DNA"/>
</dbReference>
<keyword evidence="1" id="KW-0966">Cell projection</keyword>
<dbReference type="PATRIC" id="fig|1178515.4.peg.2200"/>
<evidence type="ECO:0000313" key="1">
    <source>
        <dbReference type="EMBL" id="ANE48863.1"/>
    </source>
</evidence>
<proteinExistence type="predicted"/>
<organism evidence="1 2">
    <name type="scientific">Paenibacillus swuensis</name>
    <dbReference type="NCBI Taxonomy" id="1178515"/>
    <lineage>
        <taxon>Bacteria</taxon>
        <taxon>Bacillati</taxon>
        <taxon>Bacillota</taxon>
        <taxon>Bacilli</taxon>
        <taxon>Bacillales</taxon>
        <taxon>Paenibacillaceae</taxon>
        <taxon>Paenibacillus</taxon>
    </lineage>
</organism>
<evidence type="ECO:0000313" key="2">
    <source>
        <dbReference type="Proteomes" id="UP000076927"/>
    </source>
</evidence>
<keyword evidence="2" id="KW-1185">Reference proteome</keyword>
<reference evidence="1 2" key="1">
    <citation type="submission" date="2015-01" db="EMBL/GenBank/DDBJ databases">
        <title>Paenibacillus swuensis/DY6/whole genome sequencing.</title>
        <authorList>
            <person name="Kim M.K."/>
            <person name="Srinivasan S."/>
            <person name="Lee J.-J."/>
        </authorList>
    </citation>
    <scope>NUCLEOTIDE SEQUENCE [LARGE SCALE GENOMIC DNA]</scope>
    <source>
        <strain evidence="1 2">DY6</strain>
    </source>
</reference>
<dbReference type="AlphaFoldDB" id="A0A172TQ19"/>
<sequence length="131" mass="14784">MNVANCPKCGRVYAKNFRDICPNCYKEVELQYEKCVKYLREYRKCTLSELNEATGVSVHQIAKFIREGRISLTQAPNLAFPCEICGTDIQTGTICEGCRKKLLTDVNNMNASEQLKSQPNSKNGYGYKIGD</sequence>
<keyword evidence="1" id="KW-0969">Cilium</keyword>
<dbReference type="STRING" id="1178515.SY83_10960"/>
<dbReference type="Proteomes" id="UP000076927">
    <property type="component" value="Chromosome"/>
</dbReference>
<dbReference type="NCBIfam" id="TIGR03826">
    <property type="entry name" value="YvyF"/>
    <property type="match status" value="1"/>
</dbReference>
<gene>
    <name evidence="1" type="ORF">SY83_10960</name>
</gene>
<dbReference type="OrthoDB" id="1739831at2"/>
<dbReference type="KEGG" id="pswu:SY83_10960"/>
<name>A0A172TQ19_9BACL</name>
<keyword evidence="1" id="KW-0282">Flagellum</keyword>
<accession>A0A172TQ19</accession>
<protein>
    <submittedName>
        <fullName evidence="1">Flagellar protein</fullName>
    </submittedName>
</protein>